<keyword evidence="2" id="KW-1185">Reference proteome</keyword>
<reference evidence="1 2" key="1">
    <citation type="submission" date="2023-05" db="EMBL/GenBank/DDBJ databases">
        <title>B98-5 Cell Line De Novo Hybrid Assembly: An Optical Mapping Approach.</title>
        <authorList>
            <person name="Kananen K."/>
            <person name="Auerbach J.A."/>
            <person name="Kautto E."/>
            <person name="Blachly J.S."/>
        </authorList>
    </citation>
    <scope>NUCLEOTIDE SEQUENCE [LARGE SCALE GENOMIC DNA]</scope>
    <source>
        <strain evidence="1">B95-8</strain>
        <tissue evidence="1">Cell line</tissue>
    </source>
</reference>
<proteinExistence type="predicted"/>
<sequence>ASAQGFLVSLGPDRHGLSQETPSLLRLCDVHGPPPALVFSCQTGVGRTNLGMILGTLILLHHSGTTSQP</sequence>
<gene>
    <name evidence="1" type="primary">PALD1_2</name>
    <name evidence="1" type="ORF">P7K49_023961</name>
</gene>
<feature type="non-terminal residue" evidence="1">
    <location>
        <position position="1"/>
    </location>
</feature>
<protein>
    <submittedName>
        <fullName evidence="1">Paladin</fullName>
    </submittedName>
</protein>
<dbReference type="Gene3D" id="3.90.190.10">
    <property type="entry name" value="Protein tyrosine phosphatase superfamily"/>
    <property type="match status" value="1"/>
</dbReference>
<dbReference type="Proteomes" id="UP001266305">
    <property type="component" value="Unassembled WGS sequence"/>
</dbReference>
<organism evidence="1 2">
    <name type="scientific">Saguinus oedipus</name>
    <name type="common">Cotton-top tamarin</name>
    <name type="synonym">Oedipomidas oedipus</name>
    <dbReference type="NCBI Taxonomy" id="9490"/>
    <lineage>
        <taxon>Eukaryota</taxon>
        <taxon>Metazoa</taxon>
        <taxon>Chordata</taxon>
        <taxon>Craniata</taxon>
        <taxon>Vertebrata</taxon>
        <taxon>Euteleostomi</taxon>
        <taxon>Mammalia</taxon>
        <taxon>Eutheria</taxon>
        <taxon>Euarchontoglires</taxon>
        <taxon>Primates</taxon>
        <taxon>Haplorrhini</taxon>
        <taxon>Platyrrhini</taxon>
        <taxon>Cebidae</taxon>
        <taxon>Callitrichinae</taxon>
        <taxon>Saguinus</taxon>
    </lineage>
</organism>
<dbReference type="EMBL" id="JASSZA010000011">
    <property type="protein sequence ID" value="KAK2098510.1"/>
    <property type="molecule type" value="Genomic_DNA"/>
</dbReference>
<accession>A0ABQ9UN64</accession>
<evidence type="ECO:0000313" key="2">
    <source>
        <dbReference type="Proteomes" id="UP001266305"/>
    </source>
</evidence>
<feature type="non-terminal residue" evidence="1">
    <location>
        <position position="69"/>
    </location>
</feature>
<dbReference type="Pfam" id="PF14566">
    <property type="entry name" value="PTPlike_phytase"/>
    <property type="match status" value="1"/>
</dbReference>
<name>A0ABQ9UN64_SAGOE</name>
<dbReference type="InterPro" id="IPR029021">
    <property type="entry name" value="Prot-tyrosine_phosphatase-like"/>
</dbReference>
<comment type="caution">
    <text evidence="1">The sequence shown here is derived from an EMBL/GenBank/DDBJ whole genome shotgun (WGS) entry which is preliminary data.</text>
</comment>
<evidence type="ECO:0000313" key="1">
    <source>
        <dbReference type="EMBL" id="KAK2098510.1"/>
    </source>
</evidence>